<evidence type="ECO:0000256" key="2">
    <source>
        <dbReference type="ARBA" id="ARBA00009320"/>
    </source>
</evidence>
<evidence type="ECO:0000256" key="5">
    <source>
        <dbReference type="ARBA" id="ARBA00022605"/>
    </source>
</evidence>
<organism evidence="10 11">
    <name type="scientific">Rhodotorula toruloides</name>
    <name type="common">Yeast</name>
    <name type="synonym">Rhodosporidium toruloides</name>
    <dbReference type="NCBI Taxonomy" id="5286"/>
    <lineage>
        <taxon>Eukaryota</taxon>
        <taxon>Fungi</taxon>
        <taxon>Dikarya</taxon>
        <taxon>Basidiomycota</taxon>
        <taxon>Pucciniomycotina</taxon>
        <taxon>Microbotryomycetes</taxon>
        <taxon>Sporidiobolales</taxon>
        <taxon>Sporidiobolaceae</taxon>
        <taxon>Rhodotorula</taxon>
    </lineage>
</organism>
<evidence type="ECO:0000313" key="10">
    <source>
        <dbReference type="EMBL" id="GEM10583.1"/>
    </source>
</evidence>
<dbReference type="Proteomes" id="UP000321518">
    <property type="component" value="Unassembled WGS sequence"/>
</dbReference>
<feature type="transmembrane region" description="Helical" evidence="9">
    <location>
        <begin position="51"/>
        <end position="69"/>
    </location>
</feature>
<keyword evidence="5" id="KW-0028">Amino-acid biosynthesis</keyword>
<dbReference type="GO" id="GO:0009098">
    <property type="term" value="P:L-leucine biosynthetic process"/>
    <property type="evidence" value="ECO:0007669"/>
    <property type="project" value="TreeGrafter"/>
</dbReference>
<name>A0A511KJN5_RHOTO</name>
<dbReference type="PANTHER" id="PTHR11825">
    <property type="entry name" value="SUBGROUP IIII AMINOTRANSFERASE"/>
    <property type="match status" value="1"/>
</dbReference>
<dbReference type="CDD" id="cd01557">
    <property type="entry name" value="BCAT_beta_family"/>
    <property type="match status" value="1"/>
</dbReference>
<evidence type="ECO:0000256" key="9">
    <source>
        <dbReference type="SAM" id="Phobius"/>
    </source>
</evidence>
<keyword evidence="9" id="KW-0812">Transmembrane</keyword>
<feature type="transmembrane region" description="Helical" evidence="9">
    <location>
        <begin position="118"/>
        <end position="142"/>
    </location>
</feature>
<gene>
    <name evidence="10" type="ORF">Rt10032_c11g4600</name>
</gene>
<dbReference type="InterPro" id="IPR043132">
    <property type="entry name" value="BCAT-like_C"/>
</dbReference>
<dbReference type="SUPFAM" id="SSF56752">
    <property type="entry name" value="D-aminoacid aminotransferase-like PLP-dependent enzymes"/>
    <property type="match status" value="1"/>
</dbReference>
<dbReference type="GO" id="GO:0005739">
    <property type="term" value="C:mitochondrion"/>
    <property type="evidence" value="ECO:0007669"/>
    <property type="project" value="TreeGrafter"/>
</dbReference>
<dbReference type="Pfam" id="PF01063">
    <property type="entry name" value="Aminotran_4"/>
    <property type="match status" value="1"/>
</dbReference>
<comment type="similarity">
    <text evidence="2">Belongs to the class-IV pyridoxal-phosphate-dependent aminotransferase family.</text>
</comment>
<sequence length="533" mass="57752">MAAGVSALYGGYLWLVWALSVASLGLSAAILSKHSGSYPSSEWHGVLIQNVFAWAWNGLFLTILAPASFVLSHTIFFGAASQFFITFVGWLQGIVGLGSITGLTRKYGYPEHTQLYRAYLGVGWTATFLLMFAALWAGFHYISGQATAAPPRKEEEPSQLVIEKTKSPKTIPPASQLVFGRTFTDHMLCIPWNSQKGWGAPKIQPYGPLQLDPSSTVLHYAPTLFEGLKAYKGKDGVPRLFRPDKNMERMNRSAGRLAFPTFTGEHLTTLIKKLVEIDSAWVPTEPGTSLYIRPTMIGTQAGLGVGASTDVLLFVICSPVGPYYSTGFKPVKLYATTKDVRAWPGGTGGYKLGSNYAAGVVPQQQAAALGYQQILWLFGREHRLTEVGTMNLFLSLSSPSSSPSVEIVTPPLDDMILPGVTRDSILSLLRDHASGKKKLEGLPDNLTVSERNITMSDVVKAEKEGTLLEMFGSGTAAIVSPIDGIGYEDRLIKVPVGSDGLGDIARVMLREIVGRQTGEIPSEWSVTVNSRSL</sequence>
<dbReference type="InterPro" id="IPR005786">
    <property type="entry name" value="B_amino_transII"/>
</dbReference>
<dbReference type="OrthoDB" id="1732691at2759"/>
<dbReference type="AlphaFoldDB" id="A0A511KJN5"/>
<keyword evidence="4 10" id="KW-0032">Aminotransferase</keyword>
<dbReference type="FunFam" id="3.30.470.10:FF:000005">
    <property type="entry name" value="Branched-chain-amino-acid aminotransferase"/>
    <property type="match status" value="1"/>
</dbReference>
<dbReference type="EMBL" id="BJWK01000011">
    <property type="protein sequence ID" value="GEM10583.1"/>
    <property type="molecule type" value="Genomic_DNA"/>
</dbReference>
<dbReference type="PANTHER" id="PTHR11825:SF44">
    <property type="entry name" value="BRANCHED-CHAIN-AMINO-ACID AMINOTRANSFERASE"/>
    <property type="match status" value="1"/>
</dbReference>
<comment type="caution">
    <text evidence="10">The sequence shown here is derived from an EMBL/GenBank/DDBJ whole genome shotgun (WGS) entry which is preliminary data.</text>
</comment>
<feature type="transmembrane region" description="Helical" evidence="9">
    <location>
        <begin position="75"/>
        <end position="97"/>
    </location>
</feature>
<dbReference type="GO" id="GO:0009099">
    <property type="term" value="P:L-valine biosynthetic process"/>
    <property type="evidence" value="ECO:0007669"/>
    <property type="project" value="TreeGrafter"/>
</dbReference>
<keyword evidence="7" id="KW-0663">Pyridoxal phosphate</keyword>
<dbReference type="InterPro" id="IPR033939">
    <property type="entry name" value="BCAT_family"/>
</dbReference>
<keyword evidence="9" id="KW-0472">Membrane</keyword>
<feature type="transmembrane region" description="Helical" evidence="9">
    <location>
        <begin position="12"/>
        <end position="31"/>
    </location>
</feature>
<evidence type="ECO:0000256" key="3">
    <source>
        <dbReference type="ARBA" id="ARBA00013053"/>
    </source>
</evidence>
<reference evidence="10 11" key="1">
    <citation type="submission" date="2019-07" db="EMBL/GenBank/DDBJ databases">
        <title>Rhodotorula toruloides NBRC10032 genome sequencing.</title>
        <authorList>
            <person name="Shida Y."/>
            <person name="Takaku H."/>
            <person name="Ogasawara W."/>
            <person name="Mori K."/>
        </authorList>
    </citation>
    <scope>NUCLEOTIDE SEQUENCE [LARGE SCALE GENOMIC DNA]</scope>
    <source>
        <strain evidence="10 11">NBRC10032</strain>
    </source>
</reference>
<dbReference type="FunFam" id="3.20.10.10:FF:000004">
    <property type="entry name" value="Branched-chain-amino-acid aminotransferase"/>
    <property type="match status" value="1"/>
</dbReference>
<keyword evidence="6 10" id="KW-0808">Transferase</keyword>
<dbReference type="NCBIfam" id="NF009897">
    <property type="entry name" value="PRK13357.1"/>
    <property type="match status" value="1"/>
</dbReference>
<dbReference type="EC" id="2.6.1.42" evidence="3"/>
<proteinExistence type="inferred from homology"/>
<evidence type="ECO:0000256" key="6">
    <source>
        <dbReference type="ARBA" id="ARBA00022679"/>
    </source>
</evidence>
<evidence type="ECO:0000256" key="8">
    <source>
        <dbReference type="ARBA" id="ARBA00023304"/>
    </source>
</evidence>
<dbReference type="InterPro" id="IPR001544">
    <property type="entry name" value="Aminotrans_IV"/>
</dbReference>
<dbReference type="Gene3D" id="3.30.470.10">
    <property type="match status" value="1"/>
</dbReference>
<accession>A0A511KJN5</accession>
<evidence type="ECO:0000256" key="1">
    <source>
        <dbReference type="ARBA" id="ARBA00001933"/>
    </source>
</evidence>
<dbReference type="InterPro" id="IPR043131">
    <property type="entry name" value="BCAT-like_N"/>
</dbReference>
<dbReference type="Gene3D" id="3.20.10.10">
    <property type="entry name" value="D-amino Acid Aminotransferase, subunit A, domain 2"/>
    <property type="match status" value="1"/>
</dbReference>
<comment type="cofactor">
    <cofactor evidence="1">
        <name>pyridoxal 5'-phosphate</name>
        <dbReference type="ChEBI" id="CHEBI:597326"/>
    </cofactor>
</comment>
<evidence type="ECO:0000256" key="4">
    <source>
        <dbReference type="ARBA" id="ARBA00022576"/>
    </source>
</evidence>
<evidence type="ECO:0000256" key="7">
    <source>
        <dbReference type="ARBA" id="ARBA00022898"/>
    </source>
</evidence>
<evidence type="ECO:0000313" key="11">
    <source>
        <dbReference type="Proteomes" id="UP000321518"/>
    </source>
</evidence>
<keyword evidence="9" id="KW-1133">Transmembrane helix</keyword>
<protein>
    <recommendedName>
        <fullName evidence="3">branched-chain-amino-acid transaminase</fullName>
        <ecNumber evidence="3">2.6.1.42</ecNumber>
    </recommendedName>
</protein>
<dbReference type="GO" id="GO:0004084">
    <property type="term" value="F:branched-chain-amino-acid transaminase activity"/>
    <property type="evidence" value="ECO:0007669"/>
    <property type="project" value="UniProtKB-EC"/>
</dbReference>
<dbReference type="InterPro" id="IPR036038">
    <property type="entry name" value="Aminotransferase-like"/>
</dbReference>
<keyword evidence="8" id="KW-0100">Branched-chain amino acid biosynthesis</keyword>
<dbReference type="NCBIfam" id="TIGR01123">
    <property type="entry name" value="ilvE_II"/>
    <property type="match status" value="1"/>
</dbReference>